<feature type="signal peptide" evidence="2">
    <location>
        <begin position="1"/>
        <end position="31"/>
    </location>
</feature>
<accession>A0ABZ0WQM8</accession>
<gene>
    <name evidence="3" type="ORF">U0042_07800</name>
</gene>
<evidence type="ECO:0000256" key="1">
    <source>
        <dbReference type="ARBA" id="ARBA00022729"/>
    </source>
</evidence>
<dbReference type="PANTHER" id="PTHR30006:SF2">
    <property type="entry name" value="ABC TRANSPORTER SUBSTRATE-BINDING PROTEIN"/>
    <property type="match status" value="1"/>
</dbReference>
<dbReference type="PANTHER" id="PTHR30006">
    <property type="entry name" value="THIAMINE-BINDING PERIPLASMIC PROTEIN-RELATED"/>
    <property type="match status" value="1"/>
</dbReference>
<organism evidence="3 4">
    <name type="scientific">Paraburkholderia kururiensis</name>
    <dbReference type="NCBI Taxonomy" id="984307"/>
    <lineage>
        <taxon>Bacteria</taxon>
        <taxon>Pseudomonadati</taxon>
        <taxon>Pseudomonadota</taxon>
        <taxon>Betaproteobacteria</taxon>
        <taxon>Burkholderiales</taxon>
        <taxon>Burkholderiaceae</taxon>
        <taxon>Paraburkholderia</taxon>
    </lineage>
</organism>
<proteinExistence type="predicted"/>
<evidence type="ECO:0000313" key="4">
    <source>
        <dbReference type="Proteomes" id="UP001325479"/>
    </source>
</evidence>
<dbReference type="EMBL" id="CP139965">
    <property type="protein sequence ID" value="WQD79578.1"/>
    <property type="molecule type" value="Genomic_DNA"/>
</dbReference>
<dbReference type="Proteomes" id="UP001325479">
    <property type="component" value="Chromosome"/>
</dbReference>
<protein>
    <submittedName>
        <fullName evidence="3">ABC transporter substrate-binding protein</fullName>
    </submittedName>
</protein>
<evidence type="ECO:0000256" key="2">
    <source>
        <dbReference type="SAM" id="SignalP"/>
    </source>
</evidence>
<name>A0ABZ0WQM8_9BURK</name>
<dbReference type="SUPFAM" id="SSF53850">
    <property type="entry name" value="Periplasmic binding protein-like II"/>
    <property type="match status" value="1"/>
</dbReference>
<reference evidence="3 4" key="1">
    <citation type="submission" date="2023-12" db="EMBL/GenBank/DDBJ databases">
        <title>Genome sequencing and assembly of bacterial species from a model synthetic community.</title>
        <authorList>
            <person name="Hogle S.L."/>
        </authorList>
    </citation>
    <scope>NUCLEOTIDE SEQUENCE [LARGE SCALE GENOMIC DNA]</scope>
    <source>
        <strain evidence="3 4">HAMBI 2494</strain>
    </source>
</reference>
<dbReference type="Gene3D" id="3.40.190.10">
    <property type="entry name" value="Periplasmic binding protein-like II"/>
    <property type="match status" value="2"/>
</dbReference>
<sequence length="373" mass="39622">MNRTRSSRFVSMSAVAAAALVAATGMTQVWAAPPDALVAAAKQEGQLTVIALPHDWCGYGAMISAFQAKYGIKINELNPDAGSGDEVEAIKANKGNKGPQAPDVIDVGLSFGPTAKAAGLLQPYKVSTWKSIPDSAKDAEGYWYGDYYGVLSFEVNGDMIDKVPADWSDLLKPDYRNAVSLAGDPRTANQAIQAVFAAGLSQTKGNVAAADKAGLKFFADLNKSGNFVPVIGKAASLAQGTTPIIVRWDYNALADRDTLKGNPKVHVVVPKTGVVAGVYVQAISAYAPHPNAAKLWMEYLYSDEGQIGWLTGYCHPIRYNELVAAKKVPQALLDKLPPAAAYKAAVFPTLAEQDAYKDTITKQWDAAVGANVK</sequence>
<dbReference type="RefSeq" id="WP_114810457.1">
    <property type="nucleotide sequence ID" value="NZ_CP139965.1"/>
</dbReference>
<feature type="chain" id="PRO_5046252292" evidence="2">
    <location>
        <begin position="32"/>
        <end position="373"/>
    </location>
</feature>
<keyword evidence="4" id="KW-1185">Reference proteome</keyword>
<evidence type="ECO:0000313" key="3">
    <source>
        <dbReference type="EMBL" id="WQD79578.1"/>
    </source>
</evidence>
<dbReference type="Pfam" id="PF13343">
    <property type="entry name" value="SBP_bac_6"/>
    <property type="match status" value="1"/>
</dbReference>
<keyword evidence="1 2" id="KW-0732">Signal</keyword>